<dbReference type="InParanoid" id="A0A5E4EWD5"/>
<dbReference type="OMA" id="FAYICHY"/>
<dbReference type="AlphaFoldDB" id="A0A5E4EWD5"/>
<evidence type="ECO:0000256" key="2">
    <source>
        <dbReference type="ARBA" id="ARBA00022448"/>
    </source>
</evidence>
<dbReference type="GO" id="GO:0031090">
    <property type="term" value="C:organelle membrane"/>
    <property type="evidence" value="ECO:0007669"/>
    <property type="project" value="UniProtKB-ARBA"/>
</dbReference>
<evidence type="ECO:0000259" key="9">
    <source>
        <dbReference type="Pfam" id="PF01490"/>
    </source>
</evidence>
<gene>
    <name evidence="10" type="ORF">ALMOND_2B004183</name>
</gene>
<dbReference type="PANTHER" id="PTHR22950">
    <property type="entry name" value="AMINO ACID TRANSPORTER"/>
    <property type="match status" value="1"/>
</dbReference>
<accession>A0A5E4EWD5</accession>
<keyword evidence="2" id="KW-0813">Transport</keyword>
<dbReference type="Pfam" id="PF01490">
    <property type="entry name" value="Aa_trans"/>
    <property type="match status" value="1"/>
</dbReference>
<feature type="transmembrane region" description="Helical" evidence="8">
    <location>
        <begin position="279"/>
        <end position="298"/>
    </location>
</feature>
<dbReference type="PANTHER" id="PTHR22950:SF553">
    <property type="entry name" value="AMINO ACID TRANSPORTER AVT6A-LIKE"/>
    <property type="match status" value="1"/>
</dbReference>
<feature type="transmembrane region" description="Helical" evidence="8">
    <location>
        <begin position="327"/>
        <end position="346"/>
    </location>
</feature>
<feature type="transmembrane region" description="Helical" evidence="8">
    <location>
        <begin position="165"/>
        <end position="185"/>
    </location>
</feature>
<evidence type="ECO:0000256" key="3">
    <source>
        <dbReference type="ARBA" id="ARBA00022692"/>
    </source>
</evidence>
<dbReference type="EMBL" id="CABIKO010000034">
    <property type="protein sequence ID" value="VVA19119.1"/>
    <property type="molecule type" value="Genomic_DNA"/>
</dbReference>
<reference evidence="11" key="1">
    <citation type="journal article" date="2020" name="Plant J.">
        <title>Transposons played a major role in the diversification between the closely related almond and peach genomes: results from the almond genome sequence.</title>
        <authorList>
            <person name="Alioto T."/>
            <person name="Alexiou K.G."/>
            <person name="Bardil A."/>
            <person name="Barteri F."/>
            <person name="Castanera R."/>
            <person name="Cruz F."/>
            <person name="Dhingra A."/>
            <person name="Duval H."/>
            <person name="Fernandez I Marti A."/>
            <person name="Frias L."/>
            <person name="Galan B."/>
            <person name="Garcia J.L."/>
            <person name="Howad W."/>
            <person name="Gomez-Garrido J."/>
            <person name="Gut M."/>
            <person name="Julca I."/>
            <person name="Morata J."/>
            <person name="Puigdomenech P."/>
            <person name="Ribeca P."/>
            <person name="Rubio Cabetas M.J."/>
            <person name="Vlasova A."/>
            <person name="Wirthensohn M."/>
            <person name="Garcia-Mas J."/>
            <person name="Gabaldon T."/>
            <person name="Casacuberta J.M."/>
            <person name="Arus P."/>
        </authorList>
    </citation>
    <scope>NUCLEOTIDE SEQUENCE [LARGE SCALE GENOMIC DNA]</scope>
    <source>
        <strain evidence="11">cv. Texas</strain>
    </source>
</reference>
<keyword evidence="3 8" id="KW-0812">Transmembrane</keyword>
<feature type="transmembrane region" description="Helical" evidence="8">
    <location>
        <begin position="366"/>
        <end position="387"/>
    </location>
</feature>
<keyword evidence="4" id="KW-0029">Amino-acid transport</keyword>
<comment type="subcellular location">
    <subcellularLocation>
        <location evidence="1">Membrane</location>
        <topology evidence="1">Multi-pass membrane protein</topology>
    </subcellularLocation>
</comment>
<evidence type="ECO:0000256" key="6">
    <source>
        <dbReference type="ARBA" id="ARBA00023136"/>
    </source>
</evidence>
<evidence type="ECO:0000256" key="5">
    <source>
        <dbReference type="ARBA" id="ARBA00022989"/>
    </source>
</evidence>
<evidence type="ECO:0000313" key="10">
    <source>
        <dbReference type="EMBL" id="VVA19119.1"/>
    </source>
</evidence>
<sequence length="451" mass="49106">MTSGNPENMSKHNKENSDERFPLLSRTQDEKVVTDKYSGASFHGSVFNLSCTIVGSGIMSLPATLKMLGLVPGIVLIIIVAFVIESSIEMLLRFSKAGSAYSYGDAMADAFGRIGKVLLQICIVIYNTGSLIVYMIIIEDVLSGSTSKEVHHAGILEGWFGEHWWTSRAFVLVAVTVVIFFPLMFFERIDSARYISVISVGLAIVFLLVVIGVTTFKLVDGSIETPKWFPAVTDSTSFLNLSTAVPVVVFAYICHYNVHTIQNELADSSLIQGVVRGSLALCAVVYVMTGIFGFLLFGESTYTDLLSNFDTDIGVPYSSLFNNIVRISYAGHVILVFPTIFLPLRLNLDGLLFPSARPLALDKKRFVLESVGLVLISLVGAISIPNIWVAFEFTGATMGGLLAFVFPASITLKDPHCIATTKDKIVSVSMIILAVVSNFIAIYSNLRSLLS</sequence>
<feature type="transmembrane region" description="Helical" evidence="8">
    <location>
        <begin position="117"/>
        <end position="137"/>
    </location>
</feature>
<proteinExistence type="predicted"/>
<feature type="region of interest" description="Disordered" evidence="7">
    <location>
        <begin position="1"/>
        <end position="21"/>
    </location>
</feature>
<dbReference type="Gramene" id="VVA19119">
    <property type="protein sequence ID" value="VVA19119"/>
    <property type="gene ID" value="Prudul26B004183"/>
</dbReference>
<feature type="transmembrane region" description="Helical" evidence="8">
    <location>
        <begin position="238"/>
        <end position="258"/>
    </location>
</feature>
<evidence type="ECO:0000313" key="11">
    <source>
        <dbReference type="Proteomes" id="UP000327085"/>
    </source>
</evidence>
<keyword evidence="5 8" id="KW-1133">Transmembrane helix</keyword>
<feature type="transmembrane region" description="Helical" evidence="8">
    <location>
        <begin position="425"/>
        <end position="446"/>
    </location>
</feature>
<feature type="transmembrane region" description="Helical" evidence="8">
    <location>
        <begin position="67"/>
        <end position="84"/>
    </location>
</feature>
<evidence type="ECO:0000256" key="8">
    <source>
        <dbReference type="SAM" id="Phobius"/>
    </source>
</evidence>
<feature type="domain" description="Amino acid transporter transmembrane" evidence="9">
    <location>
        <begin position="40"/>
        <end position="443"/>
    </location>
</feature>
<dbReference type="InterPro" id="IPR013057">
    <property type="entry name" value="AA_transpt_TM"/>
</dbReference>
<evidence type="ECO:0000256" key="4">
    <source>
        <dbReference type="ARBA" id="ARBA00022970"/>
    </source>
</evidence>
<dbReference type="GO" id="GO:0015179">
    <property type="term" value="F:L-amino acid transmembrane transporter activity"/>
    <property type="evidence" value="ECO:0007669"/>
    <property type="project" value="TreeGrafter"/>
</dbReference>
<feature type="transmembrane region" description="Helical" evidence="8">
    <location>
        <begin position="393"/>
        <end position="413"/>
    </location>
</feature>
<dbReference type="Proteomes" id="UP000327085">
    <property type="component" value="Chromosome 3"/>
</dbReference>
<evidence type="ECO:0000256" key="7">
    <source>
        <dbReference type="SAM" id="MobiDB-lite"/>
    </source>
</evidence>
<feature type="compositionally biased region" description="Basic and acidic residues" evidence="7">
    <location>
        <begin position="9"/>
        <end position="21"/>
    </location>
</feature>
<feature type="transmembrane region" description="Helical" evidence="8">
    <location>
        <begin position="197"/>
        <end position="218"/>
    </location>
</feature>
<name>A0A5E4EWD5_PRUDU</name>
<evidence type="ECO:0000256" key="1">
    <source>
        <dbReference type="ARBA" id="ARBA00004141"/>
    </source>
</evidence>
<keyword evidence="6 8" id="KW-0472">Membrane</keyword>
<protein>
    <submittedName>
        <fullName evidence="10">PREDICTED: sodium-coupled neutral amino acid</fullName>
    </submittedName>
</protein>
<organism evidence="10 11">
    <name type="scientific">Prunus dulcis</name>
    <name type="common">Almond</name>
    <name type="synonym">Amygdalus dulcis</name>
    <dbReference type="NCBI Taxonomy" id="3755"/>
    <lineage>
        <taxon>Eukaryota</taxon>
        <taxon>Viridiplantae</taxon>
        <taxon>Streptophyta</taxon>
        <taxon>Embryophyta</taxon>
        <taxon>Tracheophyta</taxon>
        <taxon>Spermatophyta</taxon>
        <taxon>Magnoliopsida</taxon>
        <taxon>eudicotyledons</taxon>
        <taxon>Gunneridae</taxon>
        <taxon>Pentapetalae</taxon>
        <taxon>rosids</taxon>
        <taxon>fabids</taxon>
        <taxon>Rosales</taxon>
        <taxon>Rosaceae</taxon>
        <taxon>Amygdaloideae</taxon>
        <taxon>Amygdaleae</taxon>
        <taxon>Prunus</taxon>
    </lineage>
</organism>